<dbReference type="OrthoDB" id="2827525at2"/>
<reference evidence="2 3" key="1">
    <citation type="submission" date="2018-03" db="EMBL/GenBank/DDBJ databases">
        <title>Genomic Encyclopedia of Archaeal and Bacterial Type Strains, Phase II (KMG-II): from individual species to whole genera.</title>
        <authorList>
            <person name="Goeker M."/>
        </authorList>
    </citation>
    <scope>NUCLEOTIDE SEQUENCE [LARGE SCALE GENOMIC DNA]</scope>
    <source>
        <strain evidence="2 3">DSM 44946</strain>
    </source>
</reference>
<feature type="transmembrane region" description="Helical" evidence="1">
    <location>
        <begin position="341"/>
        <end position="362"/>
    </location>
</feature>
<evidence type="ECO:0000256" key="1">
    <source>
        <dbReference type="SAM" id="Phobius"/>
    </source>
</evidence>
<protein>
    <submittedName>
        <fullName evidence="2">Uncharacterized protein</fullName>
    </submittedName>
</protein>
<feature type="transmembrane region" description="Helical" evidence="1">
    <location>
        <begin position="74"/>
        <end position="94"/>
    </location>
</feature>
<dbReference type="RefSeq" id="WP_106344537.1">
    <property type="nucleotide sequence ID" value="NZ_PVNE01000006.1"/>
</dbReference>
<feature type="transmembrane region" description="Helical" evidence="1">
    <location>
        <begin position="210"/>
        <end position="229"/>
    </location>
</feature>
<name>A0A2T0LGR3_9BACL</name>
<feature type="transmembrane region" description="Helical" evidence="1">
    <location>
        <begin position="5"/>
        <end position="25"/>
    </location>
</feature>
<feature type="transmembrane region" description="Helical" evidence="1">
    <location>
        <begin position="100"/>
        <end position="120"/>
    </location>
</feature>
<sequence>MPRFIVHVSFLFFSLVALTGVWMRFYPFATGTSIPYPHVLHAHSHFALLGWAFLGGFAVFLHIFWPRIHRKKQAILAVSALAGISLAMLVAFLYQGYGPLSIAASTLHIFAEYWIAFMIYRTVRQNPAFSGMGAPFIKGSLIALILSSVGPFSLAFIAARGMKETPWYDMAIYFYLHFQYNGWLLLFLIGLFILLLRRKGIPFAAGGMKAAFWMYFIALFPGYFHSILWAEPGKFVKGLAAAAGAVQFIAVLLLFRSLRGSLRHLRRECSGLVNTGLLLTLLALFVKSSLELGLLWPDLAALVYDTRSVVIGYLHLTLLGVVSLFILVQYGMAGIWKMDRLALYGGSAFYAGFLLNELLLFLQGLAEWTKAAQIPFRLEGLFLASLMLLVGIVLMWRSFARTGSGV</sequence>
<feature type="transmembrane region" description="Helical" evidence="1">
    <location>
        <begin position="308"/>
        <end position="329"/>
    </location>
</feature>
<feature type="transmembrane region" description="Helical" evidence="1">
    <location>
        <begin position="374"/>
        <end position="396"/>
    </location>
</feature>
<organism evidence="2 3">
    <name type="scientific">Planifilum fimeticola</name>
    <dbReference type="NCBI Taxonomy" id="201975"/>
    <lineage>
        <taxon>Bacteria</taxon>
        <taxon>Bacillati</taxon>
        <taxon>Bacillota</taxon>
        <taxon>Bacilli</taxon>
        <taxon>Bacillales</taxon>
        <taxon>Thermoactinomycetaceae</taxon>
        <taxon>Planifilum</taxon>
    </lineage>
</organism>
<keyword evidence="1" id="KW-0472">Membrane</keyword>
<keyword evidence="1" id="KW-0812">Transmembrane</keyword>
<evidence type="ECO:0000313" key="3">
    <source>
        <dbReference type="Proteomes" id="UP000237797"/>
    </source>
</evidence>
<dbReference type="Proteomes" id="UP000237797">
    <property type="component" value="Unassembled WGS sequence"/>
</dbReference>
<comment type="caution">
    <text evidence="2">The sequence shown here is derived from an EMBL/GenBank/DDBJ whole genome shotgun (WGS) entry which is preliminary data.</text>
</comment>
<dbReference type="AlphaFoldDB" id="A0A2T0LGR3"/>
<feature type="transmembrane region" description="Helical" evidence="1">
    <location>
        <begin position="180"/>
        <end position="198"/>
    </location>
</feature>
<keyword evidence="3" id="KW-1185">Reference proteome</keyword>
<dbReference type="EMBL" id="PVNE01000006">
    <property type="protein sequence ID" value="PRX41478.1"/>
    <property type="molecule type" value="Genomic_DNA"/>
</dbReference>
<accession>A0A2T0LGR3</accession>
<gene>
    <name evidence="2" type="ORF">CLV97_10688</name>
</gene>
<keyword evidence="1" id="KW-1133">Transmembrane helix</keyword>
<feature type="transmembrane region" description="Helical" evidence="1">
    <location>
        <begin position="141"/>
        <end position="160"/>
    </location>
</feature>
<feature type="transmembrane region" description="Helical" evidence="1">
    <location>
        <begin position="235"/>
        <end position="255"/>
    </location>
</feature>
<feature type="transmembrane region" description="Helical" evidence="1">
    <location>
        <begin position="45"/>
        <end position="65"/>
    </location>
</feature>
<evidence type="ECO:0000313" key="2">
    <source>
        <dbReference type="EMBL" id="PRX41478.1"/>
    </source>
</evidence>
<proteinExistence type="predicted"/>